<name>A0A371XBL7_9HYPH</name>
<evidence type="ECO:0000256" key="1">
    <source>
        <dbReference type="SAM" id="Phobius"/>
    </source>
</evidence>
<keyword evidence="1" id="KW-0472">Membrane</keyword>
<organism evidence="2 3">
    <name type="scientific">Mesorhizobium denitrificans</name>
    <dbReference type="NCBI Taxonomy" id="2294114"/>
    <lineage>
        <taxon>Bacteria</taxon>
        <taxon>Pseudomonadati</taxon>
        <taxon>Pseudomonadota</taxon>
        <taxon>Alphaproteobacteria</taxon>
        <taxon>Hyphomicrobiales</taxon>
        <taxon>Phyllobacteriaceae</taxon>
        <taxon>Mesorhizobium</taxon>
    </lineage>
</organism>
<proteinExistence type="predicted"/>
<evidence type="ECO:0008006" key="4">
    <source>
        <dbReference type="Google" id="ProtNLM"/>
    </source>
</evidence>
<evidence type="ECO:0000313" key="3">
    <source>
        <dbReference type="Proteomes" id="UP000262379"/>
    </source>
</evidence>
<dbReference type="AlphaFoldDB" id="A0A371XBL7"/>
<feature type="transmembrane region" description="Helical" evidence="1">
    <location>
        <begin position="16"/>
        <end position="38"/>
    </location>
</feature>
<dbReference type="Proteomes" id="UP000262379">
    <property type="component" value="Unassembled WGS sequence"/>
</dbReference>
<keyword evidence="1" id="KW-0812">Transmembrane</keyword>
<accession>A0A371XBL7</accession>
<sequence>MLVLLMPPVVRRNLKAIYISAALLLAGCIVTAAALATVKLHNQTKLIKQLYKYRFVSESQRQETGYDLHALPNPFHAQKDEIRNIKKASASIDAMWKQLTPVAQQYSYFGNSRDLPVGAMLVVAAFYDYGNKAPNDAKPGCVSINENTDFKSLEEPTFLDHSQSEIGCCTDFALMLASFLTHLGIDVEVLNNGNHQALMISTDGKNGFLDSNSLTFIPEYFAETPEHESRDIYYFTPYDGSRVDIFQQFLMRSVMFGEPQFQSVAWKHMKPAEHFAKMRANYLIRDGAPAYSQALR</sequence>
<keyword evidence="3" id="KW-1185">Reference proteome</keyword>
<protein>
    <recommendedName>
        <fullName evidence="4">Transglutaminase-like domain-containing protein</fullName>
    </recommendedName>
</protein>
<keyword evidence="1" id="KW-1133">Transmembrane helix</keyword>
<gene>
    <name evidence="2" type="ORF">DY251_15350</name>
</gene>
<evidence type="ECO:0000313" key="2">
    <source>
        <dbReference type="EMBL" id="RFC66623.1"/>
    </source>
</evidence>
<comment type="caution">
    <text evidence="2">The sequence shown here is derived from an EMBL/GenBank/DDBJ whole genome shotgun (WGS) entry which is preliminary data.</text>
</comment>
<dbReference type="EMBL" id="QURN01000012">
    <property type="protein sequence ID" value="RFC66623.1"/>
    <property type="molecule type" value="Genomic_DNA"/>
</dbReference>
<reference evidence="3" key="1">
    <citation type="submission" date="2018-08" db="EMBL/GenBank/DDBJ databases">
        <authorList>
            <person name="Im W.T."/>
        </authorList>
    </citation>
    <scope>NUCLEOTIDE SEQUENCE [LARGE SCALE GENOMIC DNA]</scope>
    <source>
        <strain evidence="3">LA-28</strain>
    </source>
</reference>